<protein>
    <recommendedName>
        <fullName evidence="2">UPF0033 domain-containing protein</fullName>
    </recommendedName>
</protein>
<evidence type="ECO:0000313" key="3">
    <source>
        <dbReference type="EMBL" id="KON89616.1"/>
    </source>
</evidence>
<sequence length="80" mass="8756">MNAAKVLDAKGLACPMPIVKTKKAIGEIESGQVLEVHTTDKGAVKDLTAWAESTGNELLKHEEDNGILKFWIKKANLLKR</sequence>
<feature type="domain" description="UPF0033" evidence="2">
    <location>
        <begin position="7"/>
        <end position="31"/>
    </location>
</feature>
<reference evidence="4" key="1">
    <citation type="submission" date="2015-07" db="EMBL/GenBank/DDBJ databases">
        <title>Fjat-10036 dsm4.</title>
        <authorList>
            <person name="Liu B."/>
            <person name="Wang J."/>
            <person name="Zhu Y."/>
            <person name="Liu G."/>
            <person name="Chen Q."/>
            <person name="Chen Z."/>
            <person name="Lan J."/>
            <person name="Che J."/>
            <person name="Ge C."/>
            <person name="Shi H."/>
            <person name="Pan Z."/>
            <person name="Liu X."/>
        </authorList>
    </citation>
    <scope>NUCLEOTIDE SEQUENCE [LARGE SCALE GENOMIC DNA]</scope>
    <source>
        <strain evidence="4">DSM 4</strain>
    </source>
</reference>
<dbReference type="PROSITE" id="PS01148">
    <property type="entry name" value="UPF0033"/>
    <property type="match status" value="1"/>
</dbReference>
<dbReference type="PANTHER" id="PTHR33279">
    <property type="entry name" value="SULFUR CARRIER PROTEIN YEDF-RELATED"/>
    <property type="match status" value="1"/>
</dbReference>
<organism evidence="3 4">
    <name type="scientific">Sporosarcina globispora</name>
    <name type="common">Bacillus globisporus</name>
    <dbReference type="NCBI Taxonomy" id="1459"/>
    <lineage>
        <taxon>Bacteria</taxon>
        <taxon>Bacillati</taxon>
        <taxon>Bacillota</taxon>
        <taxon>Bacilli</taxon>
        <taxon>Bacillales</taxon>
        <taxon>Caryophanaceae</taxon>
        <taxon>Sporosarcina</taxon>
    </lineage>
</organism>
<name>A0A0M0GJK0_SPOGL</name>
<dbReference type="Pfam" id="PF01206">
    <property type="entry name" value="TusA"/>
    <property type="match status" value="1"/>
</dbReference>
<dbReference type="EMBL" id="LGUF01000007">
    <property type="protein sequence ID" value="KON89616.1"/>
    <property type="molecule type" value="Genomic_DNA"/>
</dbReference>
<proteinExistence type="inferred from homology"/>
<comment type="similarity">
    <text evidence="1">Belongs to the sulfur carrier protein TusA family.</text>
</comment>
<dbReference type="OrthoDB" id="9796234at2"/>
<evidence type="ECO:0000259" key="2">
    <source>
        <dbReference type="PROSITE" id="PS01148"/>
    </source>
</evidence>
<dbReference type="STRING" id="1459.AF332_24195"/>
<dbReference type="PANTHER" id="PTHR33279:SF6">
    <property type="entry name" value="SULFUR CARRIER PROTEIN YEDF-RELATED"/>
    <property type="match status" value="1"/>
</dbReference>
<keyword evidence="4" id="KW-1185">Reference proteome</keyword>
<dbReference type="InterPro" id="IPR036868">
    <property type="entry name" value="TusA-like_sf"/>
</dbReference>
<accession>A0A0M0GJK0</accession>
<dbReference type="RefSeq" id="WP_053436981.1">
    <property type="nucleotide sequence ID" value="NZ_LGUF01000007.1"/>
</dbReference>
<dbReference type="PATRIC" id="fig|1459.3.peg.5335"/>
<dbReference type="Proteomes" id="UP000037109">
    <property type="component" value="Unassembled WGS sequence"/>
</dbReference>
<comment type="caution">
    <text evidence="3">The sequence shown here is derived from an EMBL/GenBank/DDBJ whole genome shotgun (WGS) entry which is preliminary data.</text>
</comment>
<dbReference type="SUPFAM" id="SSF64307">
    <property type="entry name" value="SirA-like"/>
    <property type="match status" value="1"/>
</dbReference>
<dbReference type="AlphaFoldDB" id="A0A0M0GJK0"/>
<evidence type="ECO:0000313" key="4">
    <source>
        <dbReference type="Proteomes" id="UP000037109"/>
    </source>
</evidence>
<gene>
    <name evidence="3" type="ORF">AF332_24195</name>
</gene>
<evidence type="ECO:0000256" key="1">
    <source>
        <dbReference type="ARBA" id="ARBA00008984"/>
    </source>
</evidence>
<dbReference type="CDD" id="cd00291">
    <property type="entry name" value="SirA_YedF_YeeD"/>
    <property type="match status" value="1"/>
</dbReference>
<dbReference type="InterPro" id="IPR001455">
    <property type="entry name" value="TusA-like"/>
</dbReference>
<dbReference type="Gene3D" id="3.30.110.40">
    <property type="entry name" value="TusA-like domain"/>
    <property type="match status" value="1"/>
</dbReference>